<reference evidence="2 3" key="1">
    <citation type="submission" date="2021-03" db="EMBL/GenBank/DDBJ databases">
        <title>Genomic and phenotypic characterization of Chloracidobacterium isolates provides evidence for multiple species.</title>
        <authorList>
            <person name="Saini M.K."/>
            <person name="Costas A.M.G."/>
            <person name="Tank M."/>
            <person name="Bryant D.A."/>
        </authorList>
    </citation>
    <scope>NUCLEOTIDE SEQUENCE [LARGE SCALE GENOMIC DNA]</scope>
    <source>
        <strain evidence="2 3">N</strain>
    </source>
</reference>
<dbReference type="EMBL" id="CP072642">
    <property type="protein sequence ID" value="QUV94050.1"/>
    <property type="molecule type" value="Genomic_DNA"/>
</dbReference>
<dbReference type="Gene3D" id="2.60.40.1120">
    <property type="entry name" value="Carboxypeptidase-like, regulatory domain"/>
    <property type="match status" value="1"/>
</dbReference>
<protein>
    <submittedName>
        <fullName evidence="2">Carboxypeptidase regulatory-like domain-containing protein</fullName>
    </submittedName>
</protein>
<dbReference type="Proteomes" id="UP000677668">
    <property type="component" value="Chromosome 1"/>
</dbReference>
<dbReference type="Pfam" id="PF13620">
    <property type="entry name" value="CarboxypepD_reg"/>
    <property type="match status" value="1"/>
</dbReference>
<accession>A0ABX8B2U9</accession>
<sequence length="209" mass="23105">MKPLRVFALMGLGWLVLGSGAGEAPAQFSVAAGSLTVRGRVLDAQTKQPLVNAQVNIRTKYDDYRTLTDAEGYYTLQVSAGRELRDFELIFSHPDYREKYFHTAFQPVLRDDLTATVEPLRARVKYRKNKLDMPCGDRKALITKGGDTLSCTFACESAPALTVRLPAGNEMRVTAAGGFSLRITDEKVELRGAENQAVALQVTAVMFRR</sequence>
<proteinExistence type="predicted"/>
<dbReference type="SUPFAM" id="SSF49464">
    <property type="entry name" value="Carboxypeptidase regulatory domain-like"/>
    <property type="match status" value="1"/>
</dbReference>
<dbReference type="InterPro" id="IPR008969">
    <property type="entry name" value="CarboxyPept-like_regulatory"/>
</dbReference>
<keyword evidence="3" id="KW-1185">Reference proteome</keyword>
<gene>
    <name evidence="2" type="ORF">J8C05_00885</name>
</gene>
<name>A0ABX8B2U9_9BACT</name>
<organism evidence="2 3">
    <name type="scientific">Chloracidobacterium sp. N</name>
    <dbReference type="NCBI Taxonomy" id="2821540"/>
    <lineage>
        <taxon>Bacteria</taxon>
        <taxon>Pseudomonadati</taxon>
        <taxon>Acidobacteriota</taxon>
        <taxon>Terriglobia</taxon>
        <taxon>Terriglobales</taxon>
        <taxon>Acidobacteriaceae</taxon>
        <taxon>Chloracidobacterium</taxon>
        <taxon>Chloracidobacterium aggregatum</taxon>
    </lineage>
</organism>
<evidence type="ECO:0000256" key="1">
    <source>
        <dbReference type="SAM" id="SignalP"/>
    </source>
</evidence>
<feature type="signal peptide" evidence="1">
    <location>
        <begin position="1"/>
        <end position="21"/>
    </location>
</feature>
<evidence type="ECO:0000313" key="3">
    <source>
        <dbReference type="Proteomes" id="UP000677668"/>
    </source>
</evidence>
<dbReference type="RefSeq" id="WP_211422373.1">
    <property type="nucleotide sequence ID" value="NZ_CP072642.1"/>
</dbReference>
<evidence type="ECO:0000313" key="2">
    <source>
        <dbReference type="EMBL" id="QUV94050.1"/>
    </source>
</evidence>
<feature type="chain" id="PRO_5045265967" evidence="1">
    <location>
        <begin position="22"/>
        <end position="209"/>
    </location>
</feature>
<keyword evidence="1" id="KW-0732">Signal</keyword>